<keyword evidence="4" id="KW-0406">Ion transport</keyword>
<dbReference type="GO" id="GO:0000221">
    <property type="term" value="C:vacuolar proton-transporting V-type ATPase, V1 domain"/>
    <property type="evidence" value="ECO:0007669"/>
    <property type="project" value="InterPro"/>
</dbReference>
<dbReference type="InterPro" id="IPR004908">
    <property type="entry name" value="ATPase_V1-cplx_hsu"/>
</dbReference>
<evidence type="ECO:0000313" key="7">
    <source>
        <dbReference type="Proteomes" id="UP001420932"/>
    </source>
</evidence>
<dbReference type="Proteomes" id="UP001420932">
    <property type="component" value="Unassembled WGS sequence"/>
</dbReference>
<gene>
    <name evidence="6" type="ORF">Syun_030267</name>
</gene>
<comment type="similarity">
    <text evidence="1">Belongs to the V-ATPase H subunit family.</text>
</comment>
<evidence type="ECO:0000256" key="3">
    <source>
        <dbReference type="ARBA" id="ARBA00022781"/>
    </source>
</evidence>
<keyword evidence="3" id="KW-0375">Hydrogen ion transport</keyword>
<evidence type="ECO:0000259" key="5">
    <source>
        <dbReference type="Pfam" id="PF11698"/>
    </source>
</evidence>
<dbReference type="GO" id="GO:0046961">
    <property type="term" value="F:proton-transporting ATPase activity, rotational mechanism"/>
    <property type="evidence" value="ECO:0007669"/>
    <property type="project" value="InterPro"/>
</dbReference>
<dbReference type="InterPro" id="IPR016024">
    <property type="entry name" value="ARM-type_fold"/>
</dbReference>
<name>A0AAP0EA71_9MAGN</name>
<evidence type="ECO:0000313" key="6">
    <source>
        <dbReference type="EMBL" id="KAK9087873.1"/>
    </source>
</evidence>
<dbReference type="PANTHER" id="PTHR10698">
    <property type="entry name" value="V-TYPE PROTON ATPASE SUBUNIT H"/>
    <property type="match status" value="1"/>
</dbReference>
<reference evidence="6 7" key="1">
    <citation type="submission" date="2024-01" db="EMBL/GenBank/DDBJ databases">
        <title>Genome assemblies of Stephania.</title>
        <authorList>
            <person name="Yang L."/>
        </authorList>
    </citation>
    <scope>NUCLEOTIDE SEQUENCE [LARGE SCALE GENOMIC DNA]</scope>
    <source>
        <strain evidence="6">YNDBR</strain>
        <tissue evidence="6">Leaf</tissue>
    </source>
</reference>
<organism evidence="6 7">
    <name type="scientific">Stephania yunnanensis</name>
    <dbReference type="NCBI Taxonomy" id="152371"/>
    <lineage>
        <taxon>Eukaryota</taxon>
        <taxon>Viridiplantae</taxon>
        <taxon>Streptophyta</taxon>
        <taxon>Embryophyta</taxon>
        <taxon>Tracheophyta</taxon>
        <taxon>Spermatophyta</taxon>
        <taxon>Magnoliopsida</taxon>
        <taxon>Ranunculales</taxon>
        <taxon>Menispermaceae</taxon>
        <taxon>Menispermoideae</taxon>
        <taxon>Cissampelideae</taxon>
        <taxon>Stephania</taxon>
    </lineage>
</organism>
<protein>
    <recommendedName>
        <fullName evidence="5">ATPase V1 complex subunit H C-terminal domain-containing protein</fullName>
    </recommendedName>
</protein>
<comment type="caution">
    <text evidence="6">The sequence shown here is derived from an EMBL/GenBank/DDBJ whole genome shotgun (WGS) entry which is preliminary data.</text>
</comment>
<dbReference type="Gene3D" id="1.25.40.150">
    <property type="entry name" value="V-type ATPase, subunit H, C-terminal domain"/>
    <property type="match status" value="1"/>
</dbReference>
<dbReference type="Pfam" id="PF03224">
    <property type="entry name" value="V-ATPase_H_N"/>
    <property type="match status" value="1"/>
</dbReference>
<dbReference type="InterPro" id="IPR011989">
    <property type="entry name" value="ARM-like"/>
</dbReference>
<dbReference type="EMBL" id="JBBNAF010000013">
    <property type="protein sequence ID" value="KAK9087873.1"/>
    <property type="molecule type" value="Genomic_DNA"/>
</dbReference>
<sequence length="238" mass="27049">MLLNSSSRSSDLHLDQTTRRDFLRSLSQTFKNYTRLHQPSFYHFDRTFSDVSFHCSDTMSQFQSNLIVVRVIILTLRNLLPKGTFGAHMVELGLLQIVQSSKAQAGSDEDLLEALNQLEDGLKDSIKRLSSFDKYKQEVLLGHLDWSPMHKDPNFWRENISNFEEIDFQRDPNRLGWAVGNLANDQVPEDLGGSVEVRCWTSEGCSMAYGDTRVQLGNCMRNARRCLSAGLGTTQRGP</sequence>
<dbReference type="InterPro" id="IPR011987">
    <property type="entry name" value="ATPase_V1-cplx_hsu_C"/>
</dbReference>
<dbReference type="Pfam" id="PF11698">
    <property type="entry name" value="V-ATPase_H_C"/>
    <property type="match status" value="1"/>
</dbReference>
<evidence type="ECO:0000256" key="2">
    <source>
        <dbReference type="ARBA" id="ARBA00022448"/>
    </source>
</evidence>
<dbReference type="Gene3D" id="1.25.10.10">
    <property type="entry name" value="Leucine-rich Repeat Variant"/>
    <property type="match status" value="1"/>
</dbReference>
<proteinExistence type="inferred from homology"/>
<dbReference type="PANTHER" id="PTHR10698:SF0">
    <property type="entry name" value="V-TYPE PROTON ATPASE SUBUNIT H"/>
    <property type="match status" value="1"/>
</dbReference>
<accession>A0AAP0EA71</accession>
<dbReference type="AlphaFoldDB" id="A0AAP0EA71"/>
<evidence type="ECO:0000256" key="4">
    <source>
        <dbReference type="ARBA" id="ARBA00023065"/>
    </source>
</evidence>
<feature type="domain" description="ATPase V1 complex subunit H C-terminal" evidence="5">
    <location>
        <begin position="129"/>
        <end position="169"/>
    </location>
</feature>
<evidence type="ECO:0000256" key="1">
    <source>
        <dbReference type="ARBA" id="ARBA00008613"/>
    </source>
</evidence>
<keyword evidence="2" id="KW-0813">Transport</keyword>
<keyword evidence="7" id="KW-1185">Reference proteome</keyword>
<dbReference type="SUPFAM" id="SSF48371">
    <property type="entry name" value="ARM repeat"/>
    <property type="match status" value="1"/>
</dbReference>
<dbReference type="InterPro" id="IPR038497">
    <property type="entry name" value="ATPase_V1-cplx_hsu_C_sf"/>
</dbReference>